<evidence type="ECO:0000313" key="2">
    <source>
        <dbReference type="EMBL" id="AJC90956.1"/>
    </source>
</evidence>
<name>A0A0A8HA62_9BACT</name>
<accession>A0A0A8HA62</accession>
<dbReference type="EMBL" id="CP007772">
    <property type="protein sequence ID" value="AJC90956.1"/>
    <property type="molecule type" value="Genomic_DNA"/>
</dbReference>
<feature type="transmembrane region" description="Helical" evidence="1">
    <location>
        <begin position="6"/>
        <end position="25"/>
    </location>
</feature>
<keyword evidence="1" id="KW-0472">Membrane</keyword>
<keyword evidence="1" id="KW-0812">Transmembrane</keyword>
<keyword evidence="1" id="KW-1133">Transmembrane helix</keyword>
<protein>
    <submittedName>
        <fullName evidence="2">Uncharacterized protein</fullName>
    </submittedName>
</protein>
<dbReference type="AlphaFoldDB" id="A0A0A8HA62"/>
<organism evidence="2 3">
    <name type="scientific">Campylobacter subantarcticus LMG 24374</name>
    <dbReference type="NCBI Taxonomy" id="1388751"/>
    <lineage>
        <taxon>Bacteria</taxon>
        <taxon>Pseudomonadati</taxon>
        <taxon>Campylobacterota</taxon>
        <taxon>Epsilonproteobacteria</taxon>
        <taxon>Campylobacterales</taxon>
        <taxon>Campylobacteraceae</taxon>
        <taxon>Campylobacter</taxon>
    </lineage>
</organism>
<gene>
    <name evidence="2" type="ORF">CSUB8521_1121</name>
</gene>
<dbReference type="OrthoDB" id="5355848at2"/>
<evidence type="ECO:0000313" key="3">
    <source>
        <dbReference type="Proteomes" id="UP000031135"/>
    </source>
</evidence>
<dbReference type="Proteomes" id="UP000031135">
    <property type="component" value="Chromosome"/>
</dbReference>
<sequence length="142" mass="16773">MKKSFVMVYTLSFILFISFVMVFILKISSYSPRIIKDLTLYTQGKIFLHDTKELSKYFLYQAYLEGKECLNEYNFEYNNIKIRIDYAYPLGECKGYKLITNDTNAKSIVAVNISVLLNDNKAVNEEVFLQKSFFIYPKLDWM</sequence>
<reference evidence="2 3" key="1">
    <citation type="journal article" date="2014" name="Genome Biol. Evol.">
        <title>Comparative Genomics of the Campylobacter lari Group.</title>
        <authorList>
            <person name="Miller W.G."/>
            <person name="Yee E."/>
            <person name="Chapman M.H."/>
            <person name="Smith T.P."/>
            <person name="Bono J.L."/>
            <person name="Huynh S."/>
            <person name="Parker C.T."/>
            <person name="Vandamme P."/>
            <person name="Luong K."/>
            <person name="Korlach J."/>
        </authorList>
    </citation>
    <scope>NUCLEOTIDE SEQUENCE [LARGE SCALE GENOMIC DNA]</scope>
    <source>
        <strain evidence="2 3">LMG 24374</strain>
    </source>
</reference>
<evidence type="ECO:0000256" key="1">
    <source>
        <dbReference type="SAM" id="Phobius"/>
    </source>
</evidence>
<proteinExistence type="predicted"/>
<dbReference type="HOGENOM" id="CLU_1831432_0_0_7"/>
<dbReference type="RefSeq" id="WP_039664156.1">
    <property type="nucleotide sequence ID" value="NZ_CP007772.1"/>
</dbReference>
<dbReference type="KEGG" id="csm:CSUB8521_1121"/>